<geneLocation type="plasmid" evidence="4 5">
    <name>unnamed</name>
</geneLocation>
<sequence length="130" mass="14516">MKKIENLFAVTGFIGKDAEIRSFETASVARFSIAVSRADKTGGETSYVSAFIGIEAWRKNEAVDSFGVLKKGELITVEGYFKPEEWTDSKSGEKRDRVIMVATKFYPTPEKEEEKPDQPKKAASKKKKGN</sequence>
<dbReference type="SUPFAM" id="SSF50249">
    <property type="entry name" value="Nucleic acid-binding proteins"/>
    <property type="match status" value="1"/>
</dbReference>
<dbReference type="RefSeq" id="WP_122145460.1">
    <property type="nucleotide sequence ID" value="NZ_CP120354.1"/>
</dbReference>
<reference evidence="4" key="1">
    <citation type="submission" date="2023-03" db="EMBL/GenBank/DDBJ databases">
        <title>Parabacteroides distasonis, a bacteria resistant against UC.</title>
        <authorList>
            <person name="Dai W."/>
        </authorList>
    </citation>
    <scope>NUCLEOTIDE SEQUENCE</scope>
    <source>
        <strain evidence="4">F1-28</strain>
        <plasmid evidence="4">unnamed</plasmid>
    </source>
</reference>
<dbReference type="Pfam" id="PF00436">
    <property type="entry name" value="SSB"/>
    <property type="match status" value="1"/>
</dbReference>
<dbReference type="InterPro" id="IPR011344">
    <property type="entry name" value="ssDNA-bd"/>
</dbReference>
<name>A0AAX3QYF8_PARDI</name>
<organism evidence="4 5">
    <name type="scientific">Parabacteroides distasonis</name>
    <dbReference type="NCBI Taxonomy" id="823"/>
    <lineage>
        <taxon>Bacteria</taxon>
        <taxon>Pseudomonadati</taxon>
        <taxon>Bacteroidota</taxon>
        <taxon>Bacteroidia</taxon>
        <taxon>Bacteroidales</taxon>
        <taxon>Tannerellaceae</taxon>
        <taxon>Parabacteroides</taxon>
    </lineage>
</organism>
<feature type="compositionally biased region" description="Basic and acidic residues" evidence="3">
    <location>
        <begin position="109"/>
        <end position="120"/>
    </location>
</feature>
<evidence type="ECO:0000313" key="4">
    <source>
        <dbReference type="EMBL" id="WET66773.1"/>
    </source>
</evidence>
<dbReference type="InterPro" id="IPR000424">
    <property type="entry name" value="Primosome_PriB/ssb"/>
</dbReference>
<dbReference type="CDD" id="cd04496">
    <property type="entry name" value="SSB_OBF"/>
    <property type="match status" value="1"/>
</dbReference>
<protein>
    <recommendedName>
        <fullName evidence="2">Single-stranded DNA-binding protein</fullName>
    </recommendedName>
</protein>
<proteinExistence type="predicted"/>
<keyword evidence="1 2" id="KW-0238">DNA-binding</keyword>
<dbReference type="Gene3D" id="2.40.50.140">
    <property type="entry name" value="Nucleic acid-binding proteins"/>
    <property type="match status" value="1"/>
</dbReference>
<gene>
    <name evidence="4" type="ORF">P2T59_22590</name>
</gene>
<dbReference type="PIRSF" id="PIRSF002070">
    <property type="entry name" value="SSB"/>
    <property type="match status" value="1"/>
</dbReference>
<evidence type="ECO:0000313" key="5">
    <source>
        <dbReference type="Proteomes" id="UP001221009"/>
    </source>
</evidence>
<evidence type="ECO:0000256" key="2">
    <source>
        <dbReference type="PIRNR" id="PIRNR002070"/>
    </source>
</evidence>
<dbReference type="GO" id="GO:0003697">
    <property type="term" value="F:single-stranded DNA binding"/>
    <property type="evidence" value="ECO:0007669"/>
    <property type="project" value="InterPro"/>
</dbReference>
<dbReference type="GO" id="GO:0006260">
    <property type="term" value="P:DNA replication"/>
    <property type="evidence" value="ECO:0007669"/>
    <property type="project" value="InterPro"/>
</dbReference>
<dbReference type="AlphaFoldDB" id="A0AAX3QYF8"/>
<dbReference type="Proteomes" id="UP001221009">
    <property type="component" value="Plasmid unnamed"/>
</dbReference>
<dbReference type="PROSITE" id="PS50935">
    <property type="entry name" value="SSB"/>
    <property type="match status" value="1"/>
</dbReference>
<keyword evidence="4" id="KW-0614">Plasmid</keyword>
<dbReference type="EMBL" id="CP120354">
    <property type="protein sequence ID" value="WET66773.1"/>
    <property type="molecule type" value="Genomic_DNA"/>
</dbReference>
<evidence type="ECO:0000256" key="1">
    <source>
        <dbReference type="ARBA" id="ARBA00023125"/>
    </source>
</evidence>
<feature type="region of interest" description="Disordered" evidence="3">
    <location>
        <begin position="107"/>
        <end position="130"/>
    </location>
</feature>
<dbReference type="InterPro" id="IPR012340">
    <property type="entry name" value="NA-bd_OB-fold"/>
</dbReference>
<evidence type="ECO:0000256" key="3">
    <source>
        <dbReference type="SAM" id="MobiDB-lite"/>
    </source>
</evidence>
<accession>A0AAX3QYF8</accession>